<keyword evidence="2" id="KW-1185">Reference proteome</keyword>
<evidence type="ECO:0000313" key="2">
    <source>
        <dbReference type="Proteomes" id="UP000190235"/>
    </source>
</evidence>
<reference evidence="2" key="1">
    <citation type="submission" date="2016-11" db="EMBL/GenBank/DDBJ databases">
        <authorList>
            <person name="Varghese N."/>
            <person name="Submissions S."/>
        </authorList>
    </citation>
    <scope>NUCLEOTIDE SEQUENCE [LARGE SCALE GENOMIC DNA]</scope>
    <source>
        <strain evidence="2">ACAM 48</strain>
    </source>
</reference>
<gene>
    <name evidence="1" type="ORF">SAMN05878281_2908</name>
</gene>
<evidence type="ECO:0000313" key="1">
    <source>
        <dbReference type="EMBL" id="SHM99101.1"/>
    </source>
</evidence>
<dbReference type="RefSeq" id="WP_079735883.1">
    <property type="nucleotide sequence ID" value="NZ_LT670848.1"/>
</dbReference>
<protein>
    <submittedName>
        <fullName evidence="1">Uncharacterized protein</fullName>
    </submittedName>
</protein>
<name>A0A1M7N6B4_9FLAO</name>
<dbReference type="PROSITE" id="PS51257">
    <property type="entry name" value="PROKAR_LIPOPROTEIN"/>
    <property type="match status" value="1"/>
</dbReference>
<dbReference type="EMBL" id="LT670848">
    <property type="protein sequence ID" value="SHM99101.1"/>
    <property type="molecule type" value="Genomic_DNA"/>
</dbReference>
<proteinExistence type="predicted"/>
<sequence length="72" mass="8194">MKLKQSLPILLPALIAFGCKDNNKQEEKDEVAEDSIAQQDTIRYHSEPLITDHYTADPSAHVFEDKIYGSFE</sequence>
<dbReference type="AlphaFoldDB" id="A0A1M7N6B4"/>
<organism evidence="1 2">
    <name type="scientific">Salegentibacter salegens</name>
    <dbReference type="NCBI Taxonomy" id="143223"/>
    <lineage>
        <taxon>Bacteria</taxon>
        <taxon>Pseudomonadati</taxon>
        <taxon>Bacteroidota</taxon>
        <taxon>Flavobacteriia</taxon>
        <taxon>Flavobacteriales</taxon>
        <taxon>Flavobacteriaceae</taxon>
        <taxon>Salegentibacter</taxon>
    </lineage>
</organism>
<dbReference type="Proteomes" id="UP000190235">
    <property type="component" value="Chromosome I"/>
</dbReference>
<accession>A0A1M7N6B4</accession>